<feature type="binding site" evidence="5">
    <location>
        <position position="167"/>
    </location>
    <ligand>
        <name>substrate</name>
    </ligand>
</feature>
<comment type="subunit">
    <text evidence="5">Homotetramer.</text>
</comment>
<feature type="binding site" evidence="5">
    <location>
        <position position="198"/>
    </location>
    <ligand>
        <name>substrate</name>
    </ligand>
</feature>
<evidence type="ECO:0000256" key="1">
    <source>
        <dbReference type="ARBA" id="ARBA00011076"/>
    </source>
</evidence>
<dbReference type="Proteomes" id="UP000077271">
    <property type="component" value="Unassembled WGS sequence"/>
</dbReference>
<reference evidence="6 7" key="1">
    <citation type="submission" date="2016-01" db="EMBL/GenBank/DDBJ databases">
        <title>Investigation of taxonomic status of Bacillus aminovorans.</title>
        <authorList>
            <person name="Verma A."/>
            <person name="Pal Y."/>
            <person name="Krishnamurthi S."/>
        </authorList>
    </citation>
    <scope>NUCLEOTIDE SEQUENCE [LARGE SCALE GENOMIC DNA]</scope>
    <source>
        <strain evidence="6 7">DSM 4337</strain>
    </source>
</reference>
<dbReference type="GO" id="GO:0004359">
    <property type="term" value="F:glutaminase activity"/>
    <property type="evidence" value="ECO:0007669"/>
    <property type="project" value="UniProtKB-UniRule"/>
</dbReference>
<dbReference type="PANTHER" id="PTHR12544:SF32">
    <property type="entry name" value="GLUTAMINASE 1"/>
    <property type="match status" value="1"/>
</dbReference>
<dbReference type="GO" id="GO:0006537">
    <property type="term" value="P:glutamate biosynthetic process"/>
    <property type="evidence" value="ECO:0007669"/>
    <property type="project" value="TreeGrafter"/>
</dbReference>
<evidence type="ECO:0000256" key="2">
    <source>
        <dbReference type="ARBA" id="ARBA00012918"/>
    </source>
</evidence>
<dbReference type="HAMAP" id="MF_00313">
    <property type="entry name" value="Glutaminase"/>
    <property type="match status" value="1"/>
</dbReference>
<feature type="binding site" evidence="5">
    <location>
        <position position="71"/>
    </location>
    <ligand>
        <name>substrate</name>
    </ligand>
</feature>
<dbReference type="Gene3D" id="3.40.710.10">
    <property type="entry name" value="DD-peptidase/beta-lactamase superfamily"/>
    <property type="match status" value="1"/>
</dbReference>
<dbReference type="Gene3D" id="1.10.1500.10">
    <property type="match status" value="1"/>
</dbReference>
<gene>
    <name evidence="5" type="primary">glsA</name>
    <name evidence="6" type="ORF">AWH48_06880</name>
</gene>
<sequence>MELHHLDVENELTLFLDQKIAYYKEYLSGECANYIPELKVVNPDYLAFSLMLPNGKVHLNGDYQVPFTLQSISKVITFIAACLYNGTSAVLEWVDVEPTGDPFNSLLRFELNENKKPFNPMINAGALTVASLLPGLIPMDKIQGVTRLLSSLLDKDVTINKKVFESEWETAYRNRALANFLMENNLLASSVDDTLFTYINLCSIEITVEDLAKIGLILSLDGFDPVRRIQLIPAPITRLTKVLMFTCGMYNSSGKFAAFVGIPVKSGVSGGILGVVPPSLRSHPLLSDGCGIGLYGPAIDAHGNSVKGARLLEDFLQSYDVKIF</sequence>
<dbReference type="InterPro" id="IPR015868">
    <property type="entry name" value="Glutaminase"/>
</dbReference>
<dbReference type="AlphaFoldDB" id="A0A177KLS0"/>
<dbReference type="SUPFAM" id="SSF56601">
    <property type="entry name" value="beta-lactamase/transpeptidase-like"/>
    <property type="match status" value="1"/>
</dbReference>
<protein>
    <recommendedName>
        <fullName evidence="2 5">Glutaminase</fullName>
        <ecNumber evidence="2 5">3.5.1.2</ecNumber>
    </recommendedName>
</protein>
<dbReference type="GO" id="GO:0006543">
    <property type="term" value="P:L-glutamine catabolic process"/>
    <property type="evidence" value="ECO:0007669"/>
    <property type="project" value="TreeGrafter"/>
</dbReference>
<comment type="similarity">
    <text evidence="1 5">Belongs to the glutaminase family.</text>
</comment>
<accession>A0A177KLS0</accession>
<feature type="binding site" evidence="5">
    <location>
        <position position="174"/>
    </location>
    <ligand>
        <name>substrate</name>
    </ligand>
</feature>
<keyword evidence="3 5" id="KW-0378">Hydrolase</keyword>
<dbReference type="OrthoDB" id="9788822at2"/>
<proteinExistence type="inferred from homology"/>
<feature type="binding site" evidence="5">
    <location>
        <position position="268"/>
    </location>
    <ligand>
        <name>substrate</name>
    </ligand>
</feature>
<dbReference type="EMBL" id="LQWZ01000033">
    <property type="protein sequence ID" value="OAH54322.1"/>
    <property type="molecule type" value="Genomic_DNA"/>
</dbReference>
<dbReference type="InterPro" id="IPR012338">
    <property type="entry name" value="Beta-lactam/transpept-like"/>
</dbReference>
<evidence type="ECO:0000313" key="6">
    <source>
        <dbReference type="EMBL" id="OAH54322.1"/>
    </source>
</evidence>
<feature type="binding site" evidence="5">
    <location>
        <position position="123"/>
    </location>
    <ligand>
        <name>substrate</name>
    </ligand>
</feature>
<name>A0A177KLS0_9BACI</name>
<evidence type="ECO:0000313" key="7">
    <source>
        <dbReference type="Proteomes" id="UP000077271"/>
    </source>
</evidence>
<dbReference type="NCBIfam" id="TIGR03814">
    <property type="entry name" value="Gln_ase"/>
    <property type="match status" value="1"/>
</dbReference>
<evidence type="ECO:0000256" key="4">
    <source>
        <dbReference type="ARBA" id="ARBA00049534"/>
    </source>
</evidence>
<comment type="caution">
    <text evidence="6">The sequence shown here is derived from an EMBL/GenBank/DDBJ whole genome shotgun (WGS) entry which is preliminary data.</text>
</comment>
<dbReference type="PANTHER" id="PTHR12544">
    <property type="entry name" value="GLUTAMINASE"/>
    <property type="match status" value="1"/>
</dbReference>
<dbReference type="Pfam" id="PF04960">
    <property type="entry name" value="Glutaminase"/>
    <property type="match status" value="1"/>
</dbReference>
<evidence type="ECO:0000256" key="5">
    <source>
        <dbReference type="HAMAP-Rule" id="MF_00313"/>
    </source>
</evidence>
<feature type="binding site" evidence="5">
    <location>
        <position position="250"/>
    </location>
    <ligand>
        <name>substrate</name>
    </ligand>
</feature>
<keyword evidence="5" id="KW-0007">Acetylation</keyword>
<organism evidence="6 7">
    <name type="scientific">Domibacillus aminovorans</name>
    <dbReference type="NCBI Taxonomy" id="29332"/>
    <lineage>
        <taxon>Bacteria</taxon>
        <taxon>Bacillati</taxon>
        <taxon>Bacillota</taxon>
        <taxon>Bacilli</taxon>
        <taxon>Bacillales</taxon>
        <taxon>Bacillaceae</taxon>
        <taxon>Domibacillus</taxon>
    </lineage>
</organism>
<dbReference type="EC" id="3.5.1.2" evidence="2 5"/>
<evidence type="ECO:0000256" key="3">
    <source>
        <dbReference type="ARBA" id="ARBA00022801"/>
    </source>
</evidence>
<comment type="catalytic activity">
    <reaction evidence="4 5">
        <text>L-glutamine + H2O = L-glutamate + NH4(+)</text>
        <dbReference type="Rhea" id="RHEA:15889"/>
        <dbReference type="ChEBI" id="CHEBI:15377"/>
        <dbReference type="ChEBI" id="CHEBI:28938"/>
        <dbReference type="ChEBI" id="CHEBI:29985"/>
        <dbReference type="ChEBI" id="CHEBI:58359"/>
        <dbReference type="EC" id="3.5.1.2"/>
    </reaction>
</comment>